<reference evidence="10 11" key="2">
    <citation type="journal article" date="2016" name="PeerJ">
        <title>Analysis of five complete genome sequences for members of the class Peribacteria in the recently recognized Peregrinibacteria bacterial phylum.</title>
        <authorList>
            <person name="Anantharaman K."/>
            <person name="Brown C.T."/>
            <person name="Burstein D."/>
            <person name="Castelle C.J."/>
            <person name="Probst A.J."/>
            <person name="Thomas B.C."/>
            <person name="Williams K.H."/>
            <person name="Banfield J.F."/>
        </authorList>
    </citation>
    <scope>NUCLEOTIDE SEQUENCE [LARGE SCALE GENOMIC DNA]</scope>
    <source>
        <strain evidence="10">RIFOXYD1_FULL_PER-ii_59_16</strain>
    </source>
</reference>
<accession>A0A0S1SIY0</accession>
<keyword evidence="4 8" id="KW-0028">Amino-acid biosynthesis</keyword>
<keyword evidence="5 8" id="KW-0808">Transferase</keyword>
<evidence type="ECO:0000256" key="4">
    <source>
        <dbReference type="ARBA" id="ARBA00022605"/>
    </source>
</evidence>
<accession>A0A0S1SR25</accession>
<dbReference type="KEGG" id="prf:PeribacterA2_0768"/>
<dbReference type="Gene3D" id="3.20.20.70">
    <property type="entry name" value="Aldolase class I"/>
    <property type="match status" value="1"/>
</dbReference>
<organism evidence="10 11">
    <name type="scientific">Candidatus Peribacter riflensis</name>
    <dbReference type="NCBI Taxonomy" id="1735162"/>
    <lineage>
        <taxon>Bacteria</taxon>
        <taxon>Candidatus Peregrinibacteriota</taxon>
        <taxon>Candidatus Peribacteria</taxon>
        <taxon>Candidatus Peribacterales</taxon>
        <taxon>Candidatus Peribacteraceae</taxon>
        <taxon>Candidatus Peribacter</taxon>
    </lineage>
</organism>
<proteinExistence type="inferred from homology"/>
<accession>A0A0S1SSD3</accession>
<dbReference type="PANTHER" id="PTHR21225">
    <property type="entry name" value="PHOSPHO-2-DEHYDRO-3-DEOXYHEPTONATE ALDOLASE DAHP SYNTHETASE"/>
    <property type="match status" value="1"/>
</dbReference>
<sequence length="356" mass="39374">MTYQRINPLPSAEEVLDRFPSSPGTHRVKDHRARVRNVLNGTDPRLLMIVGPCSAWSSEAVQEYADRLARFRERIHERIEVVMRCYLQKPRTSEGWPGPLIQPDPLAEQDIVKGIWSCREMMHRVGTQLPLADEMLYIGDDPYFADLLTYVALGARSSADQQHRDVASGLLSMDDDCPVGVKHPVEGSIEVGVDGVQRTQHPQHLPHGGWHVRTGGNRSAHLILRGSPAGPNYDPQSMARAAKLMKEPKRDIADPAIIVDASHGNCGNGSGKDPTLQKHVVQTVLRAREDGLDGYAMVRGCMVESFIISGRQDIAATMRRDGQSITDPCLSWEDTEVLLLQAADAADRIFGQPATR</sequence>
<comment type="function">
    <text evidence="1 8">Stereospecific condensation of phosphoenolpyruvate (PEP) and D-erythrose-4-phosphate (E4P) giving rise to 3-deoxy-D-arabino-heptulosonate-7-phosphate (DAHP).</text>
</comment>
<dbReference type="PATRIC" id="fig|1735161.3.peg.750"/>
<evidence type="ECO:0000256" key="6">
    <source>
        <dbReference type="ARBA" id="ARBA00023141"/>
    </source>
</evidence>
<evidence type="ECO:0000259" key="9">
    <source>
        <dbReference type="Pfam" id="PF00793"/>
    </source>
</evidence>
<dbReference type="InterPro" id="IPR006218">
    <property type="entry name" value="DAHP1/KDSA"/>
</dbReference>
<dbReference type="GO" id="GO:0008652">
    <property type="term" value="P:amino acid biosynthetic process"/>
    <property type="evidence" value="ECO:0007669"/>
    <property type="project" value="UniProtKB-KW"/>
</dbReference>
<dbReference type="NCBIfam" id="TIGR00034">
    <property type="entry name" value="aroFGH"/>
    <property type="match status" value="1"/>
</dbReference>
<comment type="catalytic activity">
    <reaction evidence="7 8">
        <text>D-erythrose 4-phosphate + phosphoenolpyruvate + H2O = 7-phospho-2-dehydro-3-deoxy-D-arabino-heptonate + phosphate</text>
        <dbReference type="Rhea" id="RHEA:14717"/>
        <dbReference type="ChEBI" id="CHEBI:15377"/>
        <dbReference type="ChEBI" id="CHEBI:16897"/>
        <dbReference type="ChEBI" id="CHEBI:43474"/>
        <dbReference type="ChEBI" id="CHEBI:58394"/>
        <dbReference type="ChEBI" id="CHEBI:58702"/>
        <dbReference type="EC" id="2.5.1.54"/>
    </reaction>
</comment>
<evidence type="ECO:0000256" key="5">
    <source>
        <dbReference type="ARBA" id="ARBA00022679"/>
    </source>
</evidence>
<evidence type="ECO:0000313" key="10">
    <source>
        <dbReference type="EMBL" id="ALM13441.1"/>
    </source>
</evidence>
<name>A0A0S1SR25_9BACT</name>
<gene>
    <name evidence="10" type="ORF">PeribacterD1_0770</name>
</gene>
<dbReference type="GO" id="GO:0005737">
    <property type="term" value="C:cytoplasm"/>
    <property type="evidence" value="ECO:0007669"/>
    <property type="project" value="TreeGrafter"/>
</dbReference>
<dbReference type="GO" id="GO:0009423">
    <property type="term" value="P:chorismate biosynthetic process"/>
    <property type="evidence" value="ECO:0007669"/>
    <property type="project" value="UniProtKB-UniPathway"/>
</dbReference>
<dbReference type="InterPro" id="IPR006219">
    <property type="entry name" value="DAHP_synth_1"/>
</dbReference>
<comment type="pathway">
    <text evidence="2 8">Metabolic intermediate biosynthesis; chorismate biosynthesis; chorismate from D-erythrose 4-phosphate and phosphoenolpyruvate: step 1/7.</text>
</comment>
<evidence type="ECO:0000256" key="8">
    <source>
        <dbReference type="PIRNR" id="PIRNR001361"/>
    </source>
</evidence>
<accession>A0A0S1SUY1</accession>
<comment type="similarity">
    <text evidence="3 8">Belongs to the class-I DAHP synthase family.</text>
</comment>
<dbReference type="PANTHER" id="PTHR21225:SF12">
    <property type="entry name" value="PHOSPHO-2-DEHYDRO-3-DEOXYHEPTONATE ALDOLASE, TYROSINE-INHIBITED"/>
    <property type="match status" value="1"/>
</dbReference>
<dbReference type="EMBL" id="CP013065">
    <property type="protein sequence ID" value="ALM13441.1"/>
    <property type="molecule type" value="Genomic_DNA"/>
</dbReference>
<reference evidence="11" key="1">
    <citation type="submission" date="2015-10" db="EMBL/GenBank/DDBJ databases">
        <title>Analysis of five complete genome sequences for members of the class Peribacteria in the recently recognized Peregrinibacteria bacterial phylum.</title>
        <authorList>
            <person name="Anantharaman K."/>
            <person name="Brown C.T."/>
            <person name="Burstein D."/>
            <person name="Castelle C.J."/>
            <person name="Probst A.J."/>
            <person name="Thomas B.C."/>
            <person name="Williams K.H."/>
            <person name="Banfield J.F."/>
        </authorList>
    </citation>
    <scope>NUCLEOTIDE SEQUENCE [LARGE SCALE GENOMIC DNA]</scope>
</reference>
<protein>
    <recommendedName>
        <fullName evidence="8">Phospho-2-dehydro-3-deoxyheptonate aldolase</fullName>
        <ecNumber evidence="8">2.5.1.54</ecNumber>
    </recommendedName>
</protein>
<dbReference type="GO" id="GO:0003849">
    <property type="term" value="F:3-deoxy-7-phosphoheptulonate synthase activity"/>
    <property type="evidence" value="ECO:0007669"/>
    <property type="project" value="UniProtKB-EC"/>
</dbReference>
<feature type="domain" description="DAHP synthetase I/KDSA" evidence="9">
    <location>
        <begin position="37"/>
        <end position="338"/>
    </location>
</feature>
<dbReference type="UniPathway" id="UPA00053">
    <property type="reaction ID" value="UER00084"/>
</dbReference>
<evidence type="ECO:0000256" key="1">
    <source>
        <dbReference type="ARBA" id="ARBA00003726"/>
    </source>
</evidence>
<dbReference type="Pfam" id="PF00793">
    <property type="entry name" value="DAHP_synth_1"/>
    <property type="match status" value="1"/>
</dbReference>
<accession>A0A0S1SN08</accession>
<dbReference type="SUPFAM" id="SSF51569">
    <property type="entry name" value="Aldolase"/>
    <property type="match status" value="1"/>
</dbReference>
<dbReference type="EC" id="2.5.1.54" evidence="8"/>
<keyword evidence="6 8" id="KW-0057">Aromatic amino acid biosynthesis</keyword>
<evidence type="ECO:0000256" key="7">
    <source>
        <dbReference type="ARBA" id="ARBA00047508"/>
    </source>
</evidence>
<dbReference type="PIRSF" id="PIRSF001361">
    <property type="entry name" value="DAHP_synthase"/>
    <property type="match status" value="1"/>
</dbReference>
<dbReference type="AlphaFoldDB" id="A0A0S1SR25"/>
<dbReference type="Proteomes" id="UP000069135">
    <property type="component" value="Chromosome"/>
</dbReference>
<dbReference type="GO" id="GO:0009073">
    <property type="term" value="P:aromatic amino acid family biosynthetic process"/>
    <property type="evidence" value="ECO:0007669"/>
    <property type="project" value="UniProtKB-KW"/>
</dbReference>
<evidence type="ECO:0000256" key="2">
    <source>
        <dbReference type="ARBA" id="ARBA00004688"/>
    </source>
</evidence>
<evidence type="ECO:0000313" key="11">
    <source>
        <dbReference type="Proteomes" id="UP000069135"/>
    </source>
</evidence>
<evidence type="ECO:0000256" key="3">
    <source>
        <dbReference type="ARBA" id="ARBA00007985"/>
    </source>
</evidence>
<dbReference type="STRING" id="1735162.PeribacterB2_0770"/>
<dbReference type="InterPro" id="IPR013785">
    <property type="entry name" value="Aldolase_TIM"/>
</dbReference>